<sequence>MGKGIKDNFEEFTSTAQDYIESSIAYYQLDFYKKSMKGIIDGVHKIILAFFLLIALLFLSVALSIYIGNAVDSLPLGYLIVGAIYLVIMVICAIVLKPILTKIILTRTSQSFFNSPKDITIDEPEDVH</sequence>
<dbReference type="EMBL" id="CP034549">
    <property type="protein sequence ID" value="AZQ43146.1"/>
    <property type="molecule type" value="Genomic_DNA"/>
</dbReference>
<reference evidence="2 3" key="1">
    <citation type="submission" date="2018-12" db="EMBL/GenBank/DDBJ databases">
        <title>Complete genome of Nonlabens sp. MJ115.</title>
        <authorList>
            <person name="Choi H.S."/>
            <person name="Jung J."/>
        </authorList>
    </citation>
    <scope>NUCLEOTIDE SEQUENCE [LARGE SCALE GENOMIC DNA]</scope>
    <source>
        <strain evidence="2 3">MJ115</strain>
    </source>
</reference>
<keyword evidence="1" id="KW-1133">Transmembrane helix</keyword>
<name>A0A3S9MVC6_9FLAO</name>
<dbReference type="OrthoDB" id="1144182at2"/>
<evidence type="ECO:0000313" key="3">
    <source>
        <dbReference type="Proteomes" id="UP000279600"/>
    </source>
</evidence>
<feature type="transmembrane region" description="Helical" evidence="1">
    <location>
        <begin position="46"/>
        <end position="67"/>
    </location>
</feature>
<evidence type="ECO:0000256" key="1">
    <source>
        <dbReference type="SAM" id="Phobius"/>
    </source>
</evidence>
<gene>
    <name evidence="2" type="ORF">EJ995_02440</name>
</gene>
<keyword evidence="3" id="KW-1185">Reference proteome</keyword>
<dbReference type="Proteomes" id="UP000279600">
    <property type="component" value="Chromosome"/>
</dbReference>
<organism evidence="2 3">
    <name type="scientific">Nonlabens ponticola</name>
    <dbReference type="NCBI Taxonomy" id="2496866"/>
    <lineage>
        <taxon>Bacteria</taxon>
        <taxon>Pseudomonadati</taxon>
        <taxon>Bacteroidota</taxon>
        <taxon>Flavobacteriia</taxon>
        <taxon>Flavobacteriales</taxon>
        <taxon>Flavobacteriaceae</taxon>
        <taxon>Nonlabens</taxon>
    </lineage>
</organism>
<dbReference type="Pfam" id="PF07332">
    <property type="entry name" value="Phage_holin_3_6"/>
    <property type="match status" value="1"/>
</dbReference>
<keyword evidence="1" id="KW-0472">Membrane</keyword>
<proteinExistence type="predicted"/>
<dbReference type="RefSeq" id="WP_126445269.1">
    <property type="nucleotide sequence ID" value="NZ_CP034549.1"/>
</dbReference>
<protein>
    <recommendedName>
        <fullName evidence="4">Phage holin family protein</fullName>
    </recommendedName>
</protein>
<evidence type="ECO:0000313" key="2">
    <source>
        <dbReference type="EMBL" id="AZQ43146.1"/>
    </source>
</evidence>
<dbReference type="AlphaFoldDB" id="A0A3S9MVC6"/>
<accession>A0A3S9MVC6</accession>
<keyword evidence="1" id="KW-0812">Transmembrane</keyword>
<dbReference type="InterPro" id="IPR009937">
    <property type="entry name" value="Phage_holin_3_6"/>
</dbReference>
<evidence type="ECO:0008006" key="4">
    <source>
        <dbReference type="Google" id="ProtNLM"/>
    </source>
</evidence>
<dbReference type="KEGG" id="noj:EJ995_02440"/>
<feature type="transmembrane region" description="Helical" evidence="1">
    <location>
        <begin position="79"/>
        <end position="100"/>
    </location>
</feature>